<sequence>MQRATYEYLRGNILDVFPEYKKDAEDHLSKAKRKSPMQRATYEYLRGNILDVFPEYKKDAEDHLSKAVFLRLSFPLVTWEESTKLLSAMSPNSSENELCAYLE</sequence>
<dbReference type="AlphaFoldDB" id="A0ABD1T5D3"/>
<reference evidence="2" key="1">
    <citation type="submission" date="2024-07" db="EMBL/GenBank/DDBJ databases">
        <title>Two chromosome-level genome assemblies of Korean endemic species Abeliophyllum distichum and Forsythia ovata (Oleaceae).</title>
        <authorList>
            <person name="Jang H."/>
        </authorList>
    </citation>
    <scope>NUCLEOTIDE SEQUENCE [LARGE SCALE GENOMIC DNA]</scope>
</reference>
<evidence type="ECO:0000313" key="2">
    <source>
        <dbReference type="Proteomes" id="UP001604277"/>
    </source>
</evidence>
<dbReference type="Proteomes" id="UP001604277">
    <property type="component" value="Unassembled WGS sequence"/>
</dbReference>
<dbReference type="Gene3D" id="1.25.40.10">
    <property type="entry name" value="Tetratricopeptide repeat domain"/>
    <property type="match status" value="2"/>
</dbReference>
<protein>
    <submittedName>
        <fullName evidence="1">Tetratricopeptide repeat protein 5-like</fullName>
    </submittedName>
</protein>
<evidence type="ECO:0000313" key="1">
    <source>
        <dbReference type="EMBL" id="KAL2507927.1"/>
    </source>
</evidence>
<organism evidence="1 2">
    <name type="scientific">Forsythia ovata</name>
    <dbReference type="NCBI Taxonomy" id="205694"/>
    <lineage>
        <taxon>Eukaryota</taxon>
        <taxon>Viridiplantae</taxon>
        <taxon>Streptophyta</taxon>
        <taxon>Embryophyta</taxon>
        <taxon>Tracheophyta</taxon>
        <taxon>Spermatophyta</taxon>
        <taxon>Magnoliopsida</taxon>
        <taxon>eudicotyledons</taxon>
        <taxon>Gunneridae</taxon>
        <taxon>Pentapetalae</taxon>
        <taxon>asterids</taxon>
        <taxon>lamiids</taxon>
        <taxon>Lamiales</taxon>
        <taxon>Oleaceae</taxon>
        <taxon>Forsythieae</taxon>
        <taxon>Forsythia</taxon>
    </lineage>
</organism>
<name>A0ABD1T5D3_9LAMI</name>
<accession>A0ABD1T5D3</accession>
<proteinExistence type="predicted"/>
<keyword evidence="2" id="KW-1185">Reference proteome</keyword>
<dbReference type="EMBL" id="JBFOLJ010000009">
    <property type="protein sequence ID" value="KAL2507927.1"/>
    <property type="molecule type" value="Genomic_DNA"/>
</dbReference>
<gene>
    <name evidence="1" type="ORF">Fot_31574</name>
</gene>
<dbReference type="InterPro" id="IPR011990">
    <property type="entry name" value="TPR-like_helical_dom_sf"/>
</dbReference>
<comment type="caution">
    <text evidence="1">The sequence shown here is derived from an EMBL/GenBank/DDBJ whole genome shotgun (WGS) entry which is preliminary data.</text>
</comment>